<accession>A0A7K0EDH0</accession>
<gene>
    <name evidence="2" type="ORF">GJJ30_00860</name>
</gene>
<keyword evidence="3" id="KW-1185">Reference proteome</keyword>
<organism evidence="2 3">
    <name type="scientific">Larkinella terrae</name>
    <dbReference type="NCBI Taxonomy" id="2025311"/>
    <lineage>
        <taxon>Bacteria</taxon>
        <taxon>Pseudomonadati</taxon>
        <taxon>Bacteroidota</taxon>
        <taxon>Cytophagia</taxon>
        <taxon>Cytophagales</taxon>
        <taxon>Spirosomataceae</taxon>
        <taxon>Larkinella</taxon>
    </lineage>
</organism>
<dbReference type="EMBL" id="WJXZ01000001">
    <property type="protein sequence ID" value="MRS59825.1"/>
    <property type="molecule type" value="Genomic_DNA"/>
</dbReference>
<dbReference type="Pfam" id="PF13480">
    <property type="entry name" value="Acetyltransf_6"/>
    <property type="match status" value="1"/>
</dbReference>
<feature type="domain" description="BioF2-like acetyltransferase" evidence="1">
    <location>
        <begin position="171"/>
        <end position="294"/>
    </location>
</feature>
<dbReference type="AlphaFoldDB" id="A0A7K0EDH0"/>
<protein>
    <submittedName>
        <fullName evidence="2">GNAT family N-acetyltransferase</fullName>
    </submittedName>
</protein>
<name>A0A7K0EDH0_9BACT</name>
<sequence>MATTDYVLSERAVYEILHLENPLPEKFPPFCRDGFLFLQARHLLNQSCRPLHYFALVDSETGRADARFALFIRDDWAVSPCAASFGSVEFSEDLPDEELRRFVGEVITYSKKLPVQGLRIVNYPNCYLPTDSERLHAILLDTGFAVKYEELNQHLIVSIRSFTEQLHNAERRRLRKCQQAGFTTRVWTNPDVDELFGLVRKARLRKNLPLSMNSKELANLVSNFKSDCPVFTVWNGDLLIAACLGIRVTEDILYYFLPADHEDYQNFSPSVMLVESLYSYCQFERISLLDLGISTSQAVRNEGLIQFKKRLGAVESPKFVFEMRF</sequence>
<evidence type="ECO:0000313" key="3">
    <source>
        <dbReference type="Proteomes" id="UP000441754"/>
    </source>
</evidence>
<proteinExistence type="predicted"/>
<dbReference type="Gene3D" id="3.40.630.30">
    <property type="match status" value="1"/>
</dbReference>
<reference evidence="2 3" key="1">
    <citation type="journal article" date="2018" name="Antonie Van Leeuwenhoek">
        <title>Larkinella terrae sp. nov., isolated from soil on Jeju Island, South Korea.</title>
        <authorList>
            <person name="Ten L.N."/>
            <person name="Jeon J."/>
            <person name="Park S.J."/>
            <person name="Park S."/>
            <person name="Lee S.Y."/>
            <person name="Kim M.K."/>
            <person name="Jung H.Y."/>
        </authorList>
    </citation>
    <scope>NUCLEOTIDE SEQUENCE [LARGE SCALE GENOMIC DNA]</scope>
    <source>
        <strain evidence="2 3">KCTC 52001</strain>
    </source>
</reference>
<dbReference type="SUPFAM" id="SSF55729">
    <property type="entry name" value="Acyl-CoA N-acyltransferases (Nat)"/>
    <property type="match status" value="1"/>
</dbReference>
<evidence type="ECO:0000259" key="1">
    <source>
        <dbReference type="Pfam" id="PF13480"/>
    </source>
</evidence>
<dbReference type="GO" id="GO:0016740">
    <property type="term" value="F:transferase activity"/>
    <property type="evidence" value="ECO:0007669"/>
    <property type="project" value="UniProtKB-KW"/>
</dbReference>
<dbReference type="OrthoDB" id="9786422at2"/>
<dbReference type="InterPro" id="IPR016181">
    <property type="entry name" value="Acyl_CoA_acyltransferase"/>
</dbReference>
<keyword evidence="2" id="KW-0808">Transferase</keyword>
<evidence type="ECO:0000313" key="2">
    <source>
        <dbReference type="EMBL" id="MRS59825.1"/>
    </source>
</evidence>
<dbReference type="InterPro" id="IPR038740">
    <property type="entry name" value="BioF2-like_GNAT_dom"/>
</dbReference>
<dbReference type="Proteomes" id="UP000441754">
    <property type="component" value="Unassembled WGS sequence"/>
</dbReference>
<comment type="caution">
    <text evidence="2">The sequence shown here is derived from an EMBL/GenBank/DDBJ whole genome shotgun (WGS) entry which is preliminary data.</text>
</comment>